<evidence type="ECO:0008006" key="5">
    <source>
        <dbReference type="Google" id="ProtNLM"/>
    </source>
</evidence>
<feature type="signal peptide" evidence="2">
    <location>
        <begin position="1"/>
        <end position="35"/>
    </location>
</feature>
<evidence type="ECO:0000256" key="1">
    <source>
        <dbReference type="SAM" id="MobiDB-lite"/>
    </source>
</evidence>
<evidence type="ECO:0000313" key="3">
    <source>
        <dbReference type="EMBL" id="AXK31789.1"/>
    </source>
</evidence>
<dbReference type="AlphaFoldDB" id="A0A345XJH3"/>
<reference evidence="3 4" key="1">
    <citation type="submission" date="2018-07" db="EMBL/GenBank/DDBJ databases">
        <title>Draft genome of the type strain Streptomyces armeniacus ATCC 15676.</title>
        <authorList>
            <person name="Labana P."/>
            <person name="Gosse J.T."/>
            <person name="Boddy C.N."/>
        </authorList>
    </citation>
    <scope>NUCLEOTIDE SEQUENCE [LARGE SCALE GENOMIC DNA]</scope>
    <source>
        <strain evidence="3 4">ATCC 15676</strain>
    </source>
</reference>
<evidence type="ECO:0000256" key="2">
    <source>
        <dbReference type="SAM" id="SignalP"/>
    </source>
</evidence>
<dbReference type="Gene3D" id="3.10.450.50">
    <property type="match status" value="1"/>
</dbReference>
<proteinExistence type="predicted"/>
<dbReference type="KEGG" id="sarm:DVA86_03130"/>
<dbReference type="Proteomes" id="UP000254425">
    <property type="component" value="Chromosome"/>
</dbReference>
<feature type="chain" id="PRO_5016591376" description="DUF3828 domain-containing protein" evidence="2">
    <location>
        <begin position="36"/>
        <end position="171"/>
    </location>
</feature>
<feature type="region of interest" description="Disordered" evidence="1">
    <location>
        <begin position="35"/>
        <end position="61"/>
    </location>
</feature>
<keyword evidence="4" id="KW-1185">Reference proteome</keyword>
<protein>
    <recommendedName>
        <fullName evidence="5">DUF3828 domain-containing protein</fullName>
    </recommendedName>
</protein>
<organism evidence="3 4">
    <name type="scientific">Streptomyces armeniacus</name>
    <dbReference type="NCBI Taxonomy" id="83291"/>
    <lineage>
        <taxon>Bacteria</taxon>
        <taxon>Bacillati</taxon>
        <taxon>Actinomycetota</taxon>
        <taxon>Actinomycetes</taxon>
        <taxon>Kitasatosporales</taxon>
        <taxon>Streptomycetaceae</taxon>
        <taxon>Streptomyces</taxon>
    </lineage>
</organism>
<accession>A0A345XJH3</accession>
<name>A0A345XJH3_9ACTN</name>
<dbReference type="EMBL" id="CP031320">
    <property type="protein sequence ID" value="AXK31789.1"/>
    <property type="molecule type" value="Genomic_DNA"/>
</dbReference>
<evidence type="ECO:0000313" key="4">
    <source>
        <dbReference type="Proteomes" id="UP000254425"/>
    </source>
</evidence>
<keyword evidence="2" id="KW-0732">Signal</keyword>
<dbReference type="RefSeq" id="WP_208875576.1">
    <property type="nucleotide sequence ID" value="NZ_CP031320.1"/>
</dbReference>
<gene>
    <name evidence="3" type="ORF">DVA86_03130</name>
</gene>
<sequence>MSHHRRSRRTKRNSIVAGAVAAVLIPLGVAGTAMAGGDSSGGTEQTGPKQTAQQAAAQDTPSVVTEVEEFYQGYISALGEGDTEQAKSLRKAALTESFQNELAEWEQQNAADGVTRSQNVPVEAEAAYDGSGMGHSWTIVTLKWDGGSDATKLHVQSDLDTHRISDVKPLD</sequence>